<feature type="region of interest" description="G-domain" evidence="9">
    <location>
        <begin position="431"/>
        <end position="579"/>
    </location>
</feature>
<sequence>MGKKRIYEFAKENNVTSKEVIEAANKAGLTGIKSSMNSIDDGDASKVSAALKGASATTAAPKAPTSSAASAAPVKAAPAKEAQPASAASAEAKKPGTSHAQHKSADGKTLISRSAIRRPGTQNNHNATRNHNGNNNSGNRNQSNGNRNQGSNGNRTQNDNRNRNQNGGNRGGNNGNATRNDNRRSGNNNRNDNRRNDNRRGNNNQASAPMPRVSRAAAAAARLRQHQQTEFRATNAPIGRFEEPKPQRPAQPSSAAAKSAAATSQSRQALSAAKPAAKSAAPARSAASKPAASTSSRPKPTRQRNYGTGRETPYKGKRKNKKRRQQRTEPKKPMPQRKDRPLPETLVFSEGMNAQELGKILHREPAEIIKKLFMLGIMVNQNQSLDKETIELIAEDYGIKSEEKVEEDITDLDKVFEAETTSTENLQARPPVITIMGHVDHGKTTLLDKLRHTHVTEDEAGGITQHIGAYQVKLNDRLITFLDTPGHAAFTNMRARGADITDIVVLVVAADDGVMPQTVEAINHAKAANAPIIVAVNKIDKPGANPNRVIEELAEYELIPESWGGDTIFVNISAKFGKNIDELLEMILLEADVLELKANPDQKAVGTVIEARLDKGKGPVATVLVQQGTLRVGDPIVVGNTYGRVRVMTNDHGRRVKEATPSTPVEITGLNDVPQSADKLIVFEDEKTARAAGEERASRALDKERRAGSHVTLDNLFETMKEGQMKEVDVIIKADVQGSVEAIDGSLKKIEVEGVRVNIIHESVGAINESDVTLASASNAIIIGFNVRPTAQARAQAEQEDVDIRLHSVIYKAIDEIEAAMKGQLDPVYEEKVIGSLTVRETIKVSKIGTVAGCLVDSGRITRDSGVRLVRDGIVIYEGKLASLRRFKDDVKEVKSGFECGLTIENYNDVKVDDQIEAYTMEQVPVK</sequence>
<dbReference type="NCBIfam" id="TIGR00231">
    <property type="entry name" value="small_GTP"/>
    <property type="match status" value="1"/>
</dbReference>
<dbReference type="InterPro" id="IPR000795">
    <property type="entry name" value="T_Tr_GTP-bd_dom"/>
</dbReference>
<dbReference type="InterPro" id="IPR015760">
    <property type="entry name" value="TIF_IF2"/>
</dbReference>
<protein>
    <recommendedName>
        <fullName evidence="2 9">Translation initiation factor IF-2</fullName>
    </recommendedName>
</protein>
<proteinExistence type="inferred from homology"/>
<dbReference type="SUPFAM" id="SSF52156">
    <property type="entry name" value="Initiation factor IF2/eIF5b, domain 3"/>
    <property type="match status" value="1"/>
</dbReference>
<dbReference type="Gene3D" id="3.40.50.10050">
    <property type="entry name" value="Translation initiation factor IF- 2, domain 3"/>
    <property type="match status" value="1"/>
</dbReference>
<feature type="domain" description="Tr-type G" evidence="12">
    <location>
        <begin position="428"/>
        <end position="597"/>
    </location>
</feature>
<feature type="compositionally biased region" description="Low complexity" evidence="11">
    <location>
        <begin position="51"/>
        <end position="90"/>
    </location>
</feature>
<feature type="region of interest" description="Disordered" evidence="11">
    <location>
        <begin position="51"/>
        <end position="343"/>
    </location>
</feature>
<dbReference type="PROSITE" id="PS51722">
    <property type="entry name" value="G_TR_2"/>
    <property type="match status" value="1"/>
</dbReference>
<dbReference type="FunFam" id="3.40.50.10050:FF:000001">
    <property type="entry name" value="Translation initiation factor IF-2"/>
    <property type="match status" value="1"/>
</dbReference>
<dbReference type="PROSITE" id="PS01176">
    <property type="entry name" value="IF2"/>
    <property type="match status" value="1"/>
</dbReference>
<accession>A0A0R1U002</accession>
<dbReference type="InterPro" id="IPR023115">
    <property type="entry name" value="TIF_IF2_dom3"/>
</dbReference>
<evidence type="ECO:0000256" key="8">
    <source>
        <dbReference type="ARBA" id="ARBA00025162"/>
    </source>
</evidence>
<dbReference type="Pfam" id="PF00009">
    <property type="entry name" value="GTP_EFTU"/>
    <property type="match status" value="1"/>
</dbReference>
<dbReference type="CDD" id="cd03702">
    <property type="entry name" value="IF2_mtIF2_II"/>
    <property type="match status" value="1"/>
</dbReference>
<dbReference type="GO" id="GO:0003743">
    <property type="term" value="F:translation initiation factor activity"/>
    <property type="evidence" value="ECO:0007669"/>
    <property type="project" value="UniProtKB-UniRule"/>
</dbReference>
<dbReference type="CDD" id="cd03692">
    <property type="entry name" value="mtIF2_IVc"/>
    <property type="match status" value="1"/>
</dbReference>
<keyword evidence="6 9" id="KW-0648">Protein biosynthesis</keyword>
<dbReference type="InterPro" id="IPR027417">
    <property type="entry name" value="P-loop_NTPase"/>
</dbReference>
<dbReference type="InterPro" id="IPR006847">
    <property type="entry name" value="IF2_N"/>
</dbReference>
<evidence type="ECO:0000256" key="9">
    <source>
        <dbReference type="HAMAP-Rule" id="MF_00100"/>
    </source>
</evidence>
<feature type="compositionally biased region" description="Basic and acidic residues" evidence="11">
    <location>
        <begin position="191"/>
        <end position="200"/>
    </location>
</feature>
<dbReference type="InterPro" id="IPR036925">
    <property type="entry name" value="TIF_IF2_dom3_sf"/>
</dbReference>
<evidence type="ECO:0000256" key="3">
    <source>
        <dbReference type="ARBA" id="ARBA00022490"/>
    </source>
</evidence>
<dbReference type="RefSeq" id="WP_054649805.1">
    <property type="nucleotide sequence ID" value="NZ_AZFJ01000037.1"/>
</dbReference>
<evidence type="ECO:0000256" key="6">
    <source>
        <dbReference type="ARBA" id="ARBA00022917"/>
    </source>
</evidence>
<dbReference type="EMBL" id="AZFJ01000037">
    <property type="protein sequence ID" value="KRL86767.1"/>
    <property type="molecule type" value="Genomic_DNA"/>
</dbReference>
<dbReference type="Pfam" id="PF11987">
    <property type="entry name" value="IF-2"/>
    <property type="match status" value="1"/>
</dbReference>
<dbReference type="GO" id="GO:0005525">
    <property type="term" value="F:GTP binding"/>
    <property type="evidence" value="ECO:0007669"/>
    <property type="project" value="UniProtKB-KW"/>
</dbReference>
<dbReference type="Proteomes" id="UP000051922">
    <property type="component" value="Unassembled WGS sequence"/>
</dbReference>
<dbReference type="GO" id="GO:0003924">
    <property type="term" value="F:GTPase activity"/>
    <property type="evidence" value="ECO:0007669"/>
    <property type="project" value="UniProtKB-UniRule"/>
</dbReference>
<gene>
    <name evidence="9" type="primary">infB</name>
    <name evidence="13" type="ORF">FC50_GL000411</name>
</gene>
<dbReference type="InterPro" id="IPR005225">
    <property type="entry name" value="Small_GTP-bd"/>
</dbReference>
<evidence type="ECO:0000313" key="13">
    <source>
        <dbReference type="EMBL" id="KRL86767.1"/>
    </source>
</evidence>
<feature type="compositionally biased region" description="Basic residues" evidence="11">
    <location>
        <begin position="315"/>
        <end position="325"/>
    </location>
</feature>
<dbReference type="PATRIC" id="fig|1423783.4.peg.426"/>
<dbReference type="PANTHER" id="PTHR43381:SF5">
    <property type="entry name" value="TR-TYPE G DOMAIN-CONTAINING PROTEIN"/>
    <property type="match status" value="1"/>
</dbReference>
<keyword evidence="14" id="KW-1185">Reference proteome</keyword>
<dbReference type="SUPFAM" id="SSF50447">
    <property type="entry name" value="Translation proteins"/>
    <property type="match status" value="2"/>
</dbReference>
<evidence type="ECO:0000256" key="4">
    <source>
        <dbReference type="ARBA" id="ARBA00022540"/>
    </source>
</evidence>
<dbReference type="InterPro" id="IPR053905">
    <property type="entry name" value="EF-G-like_DII"/>
</dbReference>
<keyword evidence="3 9" id="KW-0963">Cytoplasm</keyword>
<feature type="binding site" evidence="9">
    <location>
        <begin position="437"/>
        <end position="444"/>
    </location>
    <ligand>
        <name>GTP</name>
        <dbReference type="ChEBI" id="CHEBI:37565"/>
    </ligand>
</feature>
<dbReference type="Gene3D" id="3.40.50.300">
    <property type="entry name" value="P-loop containing nucleotide triphosphate hydrolases"/>
    <property type="match status" value="1"/>
</dbReference>
<comment type="subcellular location">
    <subcellularLocation>
        <location evidence="9">Cytoplasm</location>
    </subcellularLocation>
</comment>
<dbReference type="InterPro" id="IPR044145">
    <property type="entry name" value="IF2_II"/>
</dbReference>
<dbReference type="InterPro" id="IPR000178">
    <property type="entry name" value="TF_IF2_bacterial-like"/>
</dbReference>
<dbReference type="NCBIfam" id="TIGR00487">
    <property type="entry name" value="IF-2"/>
    <property type="match status" value="1"/>
</dbReference>
<dbReference type="SUPFAM" id="SSF52540">
    <property type="entry name" value="P-loop containing nucleoside triphosphate hydrolases"/>
    <property type="match status" value="1"/>
</dbReference>
<comment type="function">
    <text evidence="8 9 10">One of the essential components for the initiation of protein synthesis. Protects formylmethionyl-tRNA from spontaneous hydrolysis and promotes its binding to the 30S ribosomal subunits. Also involved in the hydrolysis of GTP during the formation of the 70S ribosomal complex.</text>
</comment>
<dbReference type="STRING" id="1423783.FC50_GL000411"/>
<evidence type="ECO:0000256" key="11">
    <source>
        <dbReference type="SAM" id="MobiDB-lite"/>
    </source>
</evidence>
<dbReference type="Pfam" id="PF22042">
    <property type="entry name" value="EF-G_D2"/>
    <property type="match status" value="1"/>
</dbReference>
<dbReference type="Pfam" id="PF04760">
    <property type="entry name" value="IF2_N"/>
    <property type="match status" value="2"/>
</dbReference>
<dbReference type="FunFam" id="3.40.50.300:FF:000019">
    <property type="entry name" value="Translation initiation factor IF-2"/>
    <property type="match status" value="1"/>
</dbReference>
<comment type="similarity">
    <text evidence="1 9 10">Belongs to the TRAFAC class translation factor GTPase superfamily. Classic translation factor GTPase family. IF-2 subfamily.</text>
</comment>
<dbReference type="CDD" id="cd01887">
    <property type="entry name" value="IF2_eIF5B"/>
    <property type="match status" value="1"/>
</dbReference>
<feature type="compositionally biased region" description="Low complexity" evidence="11">
    <location>
        <begin position="175"/>
        <end position="190"/>
    </location>
</feature>
<evidence type="ECO:0000313" key="14">
    <source>
        <dbReference type="Proteomes" id="UP000051922"/>
    </source>
</evidence>
<dbReference type="HAMAP" id="MF_00100_B">
    <property type="entry name" value="IF_2_B"/>
    <property type="match status" value="1"/>
</dbReference>
<dbReference type="FunFam" id="2.40.30.10:FF:000007">
    <property type="entry name" value="Translation initiation factor IF-2"/>
    <property type="match status" value="1"/>
</dbReference>
<feature type="compositionally biased region" description="Low complexity" evidence="11">
    <location>
        <begin position="248"/>
        <end position="298"/>
    </location>
</feature>
<name>A0A0R1U002_9LACO</name>
<evidence type="ECO:0000256" key="1">
    <source>
        <dbReference type="ARBA" id="ARBA00007733"/>
    </source>
</evidence>
<evidence type="ECO:0000256" key="7">
    <source>
        <dbReference type="ARBA" id="ARBA00023134"/>
    </source>
</evidence>
<dbReference type="Gene3D" id="1.10.10.2480">
    <property type="match status" value="1"/>
</dbReference>
<feature type="binding site" evidence="9">
    <location>
        <begin position="537"/>
        <end position="540"/>
    </location>
    <ligand>
        <name>GTP</name>
        <dbReference type="ChEBI" id="CHEBI:37565"/>
    </ligand>
</feature>
<evidence type="ECO:0000256" key="10">
    <source>
        <dbReference type="RuleBase" id="RU000644"/>
    </source>
</evidence>
<evidence type="ECO:0000259" key="12">
    <source>
        <dbReference type="PROSITE" id="PS51722"/>
    </source>
</evidence>
<organism evidence="13 14">
    <name type="scientific">Lacticaseibacillus pantheris DSM 15945 = JCM 12539 = NBRC 106106</name>
    <dbReference type="NCBI Taxonomy" id="1423783"/>
    <lineage>
        <taxon>Bacteria</taxon>
        <taxon>Bacillati</taxon>
        <taxon>Bacillota</taxon>
        <taxon>Bacilli</taxon>
        <taxon>Lactobacillales</taxon>
        <taxon>Lactobacillaceae</taxon>
        <taxon>Lacticaseibacillus</taxon>
    </lineage>
</organism>
<dbReference type="OrthoDB" id="9811804at2"/>
<dbReference type="InterPro" id="IPR009000">
    <property type="entry name" value="Transl_B-barrel_sf"/>
</dbReference>
<dbReference type="AlphaFoldDB" id="A0A0R1U002"/>
<reference evidence="13 14" key="1">
    <citation type="journal article" date="2015" name="Genome Announc.">
        <title>Expanding the biotechnology potential of lactobacilli through comparative genomics of 213 strains and associated genera.</title>
        <authorList>
            <person name="Sun Z."/>
            <person name="Harris H.M."/>
            <person name="McCann A."/>
            <person name="Guo C."/>
            <person name="Argimon S."/>
            <person name="Zhang W."/>
            <person name="Yang X."/>
            <person name="Jeffery I.B."/>
            <person name="Cooney J.C."/>
            <person name="Kagawa T.F."/>
            <person name="Liu W."/>
            <person name="Song Y."/>
            <person name="Salvetti E."/>
            <person name="Wrobel A."/>
            <person name="Rasinkangas P."/>
            <person name="Parkhill J."/>
            <person name="Rea M.C."/>
            <person name="O'Sullivan O."/>
            <person name="Ritari J."/>
            <person name="Douillard F.P."/>
            <person name="Paul Ross R."/>
            <person name="Yang R."/>
            <person name="Briner A.E."/>
            <person name="Felis G.E."/>
            <person name="de Vos W.M."/>
            <person name="Barrangou R."/>
            <person name="Klaenhammer T.R."/>
            <person name="Caufield P.W."/>
            <person name="Cui Y."/>
            <person name="Zhang H."/>
            <person name="O'Toole P.W."/>
        </authorList>
    </citation>
    <scope>NUCLEOTIDE SEQUENCE [LARGE SCALE GENOMIC DNA]</scope>
    <source>
        <strain evidence="13 14">DSM 15945</strain>
    </source>
</reference>
<comment type="caution">
    <text evidence="13">The sequence shown here is derived from an EMBL/GenBank/DDBJ whole genome shotgun (WGS) entry which is preliminary data.</text>
</comment>
<evidence type="ECO:0000256" key="2">
    <source>
        <dbReference type="ARBA" id="ARBA00020675"/>
    </source>
</evidence>
<dbReference type="FunFam" id="2.40.30.10:FF:000008">
    <property type="entry name" value="Translation initiation factor IF-2"/>
    <property type="match status" value="1"/>
</dbReference>
<feature type="compositionally biased region" description="Basic and acidic residues" evidence="11">
    <location>
        <begin position="326"/>
        <end position="342"/>
    </location>
</feature>
<feature type="binding site" evidence="9">
    <location>
        <begin position="483"/>
        <end position="487"/>
    </location>
    <ligand>
        <name>GTP</name>
        <dbReference type="ChEBI" id="CHEBI:37565"/>
    </ligand>
</feature>
<keyword evidence="5 9" id="KW-0547">Nucleotide-binding</keyword>
<evidence type="ECO:0000256" key="5">
    <source>
        <dbReference type="ARBA" id="ARBA00022741"/>
    </source>
</evidence>
<feature type="compositionally biased region" description="Low complexity" evidence="11">
    <location>
        <begin position="121"/>
        <end position="167"/>
    </location>
</feature>
<dbReference type="GO" id="GO:0005829">
    <property type="term" value="C:cytosol"/>
    <property type="evidence" value="ECO:0007669"/>
    <property type="project" value="TreeGrafter"/>
</dbReference>
<keyword evidence="4 9" id="KW-0396">Initiation factor</keyword>
<keyword evidence="7 9" id="KW-0342">GTP-binding</keyword>
<dbReference type="PANTHER" id="PTHR43381">
    <property type="entry name" value="TRANSLATION INITIATION FACTOR IF-2-RELATED"/>
    <property type="match status" value="1"/>
</dbReference>
<feature type="compositionally biased region" description="Low complexity" evidence="11">
    <location>
        <begin position="201"/>
        <end position="222"/>
    </location>
</feature>
<dbReference type="Gene3D" id="2.40.30.10">
    <property type="entry name" value="Translation factors"/>
    <property type="match status" value="2"/>
</dbReference>